<sequence>MDADLRTRVGALVSRVDALCGAAHVNEVVGGAEDRQAMGAALALGVLHEPCPRLLVIPGTDHRIVRARHFRGRLTCASAAEVLGLPLWSAPRLVHVGVPLNHSVRPSHDRPTTGIRLHRTRHLTALSVDGFPLVAPAEVVACCLTCLDELDALCVADGALHRGLVTKEDVEELLTGRRAALARKRLAKAEAASRSPLETRTRLCLRDAGLEVEPGATLEGIGEVDMLVEGWLIVETDGYEFHSSREQIRTDRRREHRALADGYVTVRLTGKDVADGEATILRIVGSALRGVAHSSRIALPDNRTILRML</sequence>
<name>A0A3S4R372_9ACTO</name>
<dbReference type="KEGG" id="ahw:NCTC11636_01229"/>
<dbReference type="Gene3D" id="3.40.960.10">
    <property type="entry name" value="VSR Endonuclease"/>
    <property type="match status" value="1"/>
</dbReference>
<evidence type="ECO:0008006" key="3">
    <source>
        <dbReference type="Google" id="ProtNLM"/>
    </source>
</evidence>
<dbReference type="EMBL" id="LR134350">
    <property type="protein sequence ID" value="VEG27909.1"/>
    <property type="molecule type" value="Genomic_DNA"/>
</dbReference>
<dbReference type="Proteomes" id="UP000266895">
    <property type="component" value="Chromosome"/>
</dbReference>
<protein>
    <recommendedName>
        <fullName evidence="3">DUF559 domain-containing protein</fullName>
    </recommendedName>
</protein>
<evidence type="ECO:0000313" key="2">
    <source>
        <dbReference type="Proteomes" id="UP000266895"/>
    </source>
</evidence>
<dbReference type="AlphaFoldDB" id="A0A3S4R372"/>
<proteinExistence type="predicted"/>
<gene>
    <name evidence="1" type="ORF">NCTC11636_01229</name>
</gene>
<organism evidence="1 2">
    <name type="scientific">Actinomyces howellii</name>
    <dbReference type="NCBI Taxonomy" id="52771"/>
    <lineage>
        <taxon>Bacteria</taxon>
        <taxon>Bacillati</taxon>
        <taxon>Actinomycetota</taxon>
        <taxon>Actinomycetes</taxon>
        <taxon>Actinomycetales</taxon>
        <taxon>Actinomycetaceae</taxon>
        <taxon>Actinomyces</taxon>
    </lineage>
</organism>
<reference evidence="1 2" key="1">
    <citation type="submission" date="2018-12" db="EMBL/GenBank/DDBJ databases">
        <authorList>
            <consortium name="Pathogen Informatics"/>
        </authorList>
    </citation>
    <scope>NUCLEOTIDE SEQUENCE [LARGE SCALE GENOMIC DNA]</scope>
    <source>
        <strain evidence="1 2">NCTC11636</strain>
    </source>
</reference>
<evidence type="ECO:0000313" key="1">
    <source>
        <dbReference type="EMBL" id="VEG27909.1"/>
    </source>
</evidence>
<accession>A0A3S4R372</accession>
<dbReference type="RefSeq" id="WP_232009894.1">
    <property type="nucleotide sequence ID" value="NZ_LR134350.1"/>
</dbReference>
<keyword evidence="2" id="KW-1185">Reference proteome</keyword>